<evidence type="ECO:0000313" key="1">
    <source>
        <dbReference type="EMBL" id="MDD2177800.1"/>
    </source>
</evidence>
<proteinExistence type="predicted"/>
<dbReference type="EMBL" id="JAPCKI010000004">
    <property type="protein sequence ID" value="MDD2177800.1"/>
    <property type="molecule type" value="Genomic_DNA"/>
</dbReference>
<keyword evidence="2" id="KW-1185">Reference proteome</keyword>
<name>A0ABT5RVS8_9BURK</name>
<protein>
    <submittedName>
        <fullName evidence="1">Uncharacterized protein</fullName>
    </submittedName>
</protein>
<reference evidence="1" key="1">
    <citation type="submission" date="2022-10" db="EMBL/GenBank/DDBJ databases">
        <title>Description of microaerobic benzene degrading bacteria.</title>
        <authorList>
            <person name="Bedics A."/>
            <person name="Tancsics A."/>
            <person name="Banerjee S."/>
        </authorList>
    </citation>
    <scope>NUCLEOTIDE SEQUENCE</scope>
    <source>
        <strain evidence="1">D2M1</strain>
    </source>
</reference>
<dbReference type="Proteomes" id="UP001148932">
    <property type="component" value="Unassembled WGS sequence"/>
</dbReference>
<sequence length="67" mass="7050">MSLVIRDASPSEKRGNAMSAALAKEQLQYAVQIVRDVLPQSAADAALIGAVVQAIAMNYAAVPQPNR</sequence>
<evidence type="ECO:0000313" key="2">
    <source>
        <dbReference type="Proteomes" id="UP001148932"/>
    </source>
</evidence>
<comment type="caution">
    <text evidence="1">The sequence shown here is derived from an EMBL/GenBank/DDBJ whole genome shotgun (WGS) entry which is preliminary data.</text>
</comment>
<accession>A0ABT5RVS8</accession>
<organism evidence="1 2">
    <name type="scientific">Acidovorax benzenivorans</name>
    <dbReference type="NCBI Taxonomy" id="2987520"/>
    <lineage>
        <taxon>Bacteria</taxon>
        <taxon>Pseudomonadati</taxon>
        <taxon>Pseudomonadota</taxon>
        <taxon>Betaproteobacteria</taxon>
        <taxon>Burkholderiales</taxon>
        <taxon>Comamonadaceae</taxon>
        <taxon>Acidovorax</taxon>
    </lineage>
</organism>
<dbReference type="RefSeq" id="WP_274109814.1">
    <property type="nucleotide sequence ID" value="NZ_JAPCKI010000004.1"/>
</dbReference>
<gene>
    <name evidence="1" type="ORF">OIN59_10165</name>
</gene>